<gene>
    <name evidence="2" type="ORF">B1992_13920</name>
</gene>
<keyword evidence="2" id="KW-0808">Transferase</keyword>
<evidence type="ECO:0000259" key="1">
    <source>
        <dbReference type="Pfam" id="PF13649"/>
    </source>
</evidence>
<evidence type="ECO:0000313" key="2">
    <source>
        <dbReference type="EMBL" id="KAF1684925.1"/>
    </source>
</evidence>
<dbReference type="Proteomes" id="UP000462066">
    <property type="component" value="Unassembled WGS sequence"/>
</dbReference>
<keyword evidence="3" id="KW-1185">Reference proteome</keyword>
<dbReference type="InterPro" id="IPR041698">
    <property type="entry name" value="Methyltransf_25"/>
</dbReference>
<name>A0A7V8K5V6_9GAMM</name>
<proteinExistence type="predicted"/>
<dbReference type="SUPFAM" id="SSF53335">
    <property type="entry name" value="S-adenosyl-L-methionine-dependent methyltransferases"/>
    <property type="match status" value="1"/>
</dbReference>
<dbReference type="GO" id="GO:0032259">
    <property type="term" value="P:methylation"/>
    <property type="evidence" value="ECO:0007669"/>
    <property type="project" value="UniProtKB-KW"/>
</dbReference>
<dbReference type="AlphaFoldDB" id="A0A7V8K5V6"/>
<dbReference type="EMBL" id="MWIP01000020">
    <property type="protein sequence ID" value="KAF1684925.1"/>
    <property type="molecule type" value="Genomic_DNA"/>
</dbReference>
<dbReference type="GO" id="GO:0008168">
    <property type="term" value="F:methyltransferase activity"/>
    <property type="evidence" value="ECO:0007669"/>
    <property type="project" value="UniProtKB-KW"/>
</dbReference>
<dbReference type="Pfam" id="PF13649">
    <property type="entry name" value="Methyltransf_25"/>
    <property type="match status" value="1"/>
</dbReference>
<dbReference type="Gene3D" id="3.40.50.150">
    <property type="entry name" value="Vaccinia Virus protein VP39"/>
    <property type="match status" value="1"/>
</dbReference>
<evidence type="ECO:0000313" key="3">
    <source>
        <dbReference type="Proteomes" id="UP000462066"/>
    </source>
</evidence>
<dbReference type="InterPro" id="IPR029063">
    <property type="entry name" value="SAM-dependent_MTases_sf"/>
</dbReference>
<sequence length="241" mass="25943">MSPGEDAHGDDDAAARRPLPREPAQRIAAAFLSQRRFGGRYHYHYVRTKLRSDPLYPGVCAALAGTGAPLLDLGCGLGLLAHALRQSGIGLRYHGLDNDRRKIAAAGRAAARAGLGDTRFEAMDLSLALPPHRGSVAILDLLQFVDPARQMPIVDGAIGMLEPGARLVIRTGLDDGGRRARITRGADVLSRVLGWMNAAPRRYPEAAALRARFDDAGLRSRFSPLSGDTPFNNWLIVAEHG</sequence>
<accession>A0A7V8K5V6</accession>
<keyword evidence="2" id="KW-0489">Methyltransferase</keyword>
<feature type="domain" description="Methyltransferase" evidence="1">
    <location>
        <begin position="71"/>
        <end position="164"/>
    </location>
</feature>
<comment type="caution">
    <text evidence="2">The sequence shown here is derived from an EMBL/GenBank/DDBJ whole genome shotgun (WGS) entry which is preliminary data.</text>
</comment>
<protein>
    <submittedName>
        <fullName evidence="2">SAM-dependent methyltransferase</fullName>
    </submittedName>
</protein>
<organism evidence="2 3">
    <name type="scientific">Pseudoxanthomonas broegbernensis</name>
    <dbReference type="NCBI Taxonomy" id="83619"/>
    <lineage>
        <taxon>Bacteria</taxon>
        <taxon>Pseudomonadati</taxon>
        <taxon>Pseudomonadota</taxon>
        <taxon>Gammaproteobacteria</taxon>
        <taxon>Lysobacterales</taxon>
        <taxon>Lysobacteraceae</taxon>
        <taxon>Pseudoxanthomonas</taxon>
    </lineage>
</organism>
<reference evidence="2 3" key="1">
    <citation type="submission" date="2017-10" db="EMBL/GenBank/DDBJ databases">
        <title>Whole genome sequencing of Pseudoxanthomonas broegbernensis DSM 12573(T).</title>
        <authorList>
            <person name="Kumar S."/>
            <person name="Bansal K."/>
            <person name="Kaur A."/>
            <person name="Patil P."/>
            <person name="Sharma S."/>
            <person name="Patil P.B."/>
        </authorList>
    </citation>
    <scope>NUCLEOTIDE SEQUENCE [LARGE SCALE GENOMIC DNA]</scope>
    <source>
        <strain evidence="2 3">DSM 12573</strain>
    </source>
</reference>